<proteinExistence type="predicted"/>
<dbReference type="EMBL" id="JACHGY010000001">
    <property type="protein sequence ID" value="MBB6429373.1"/>
    <property type="molecule type" value="Genomic_DNA"/>
</dbReference>
<dbReference type="AlphaFoldDB" id="A0A7X0H596"/>
<evidence type="ECO:0000256" key="1">
    <source>
        <dbReference type="SAM" id="SignalP"/>
    </source>
</evidence>
<dbReference type="RefSeq" id="WP_184676955.1">
    <property type="nucleotide sequence ID" value="NZ_JACHGY010000001.1"/>
</dbReference>
<evidence type="ECO:0000313" key="4">
    <source>
        <dbReference type="Proteomes" id="UP000541810"/>
    </source>
</evidence>
<sequence length="223" mass="24095">MALFQKYAFACRIALVAALAVVGFAVSERPAAANEIEVFFSGEIDFIANEDDAFFGLGPVDGFFFYDSSTPFDNVNFVYPNAIYGLNVFVDDGTGGFLQVIFDETGDIFVGEDEISFFFGPPPLQLGENFDLTLALGTDPGLEPLNFGNDLQTATELLLDSTAIGDVVTRFGFENLFGTIDNDFSQGNANFIVTDFQAFLVPEPASLALLGLGGLIIARRRRG</sequence>
<evidence type="ECO:0000259" key="2">
    <source>
        <dbReference type="Pfam" id="PF07589"/>
    </source>
</evidence>
<protein>
    <recommendedName>
        <fullName evidence="2">Ice-binding protein C-terminal domain-containing protein</fullName>
    </recommendedName>
</protein>
<name>A0A7X0H596_9BACT</name>
<feature type="domain" description="Ice-binding protein C-terminal" evidence="2">
    <location>
        <begin position="201"/>
        <end position="222"/>
    </location>
</feature>
<feature type="chain" id="PRO_5030509991" description="Ice-binding protein C-terminal domain-containing protein" evidence="1">
    <location>
        <begin position="34"/>
        <end position="223"/>
    </location>
</feature>
<dbReference type="InterPro" id="IPR013424">
    <property type="entry name" value="Ice-binding_C"/>
</dbReference>
<keyword evidence="1" id="KW-0732">Signal</keyword>
<comment type="caution">
    <text evidence="3">The sequence shown here is derived from an EMBL/GenBank/DDBJ whole genome shotgun (WGS) entry which is preliminary data.</text>
</comment>
<accession>A0A7X0H596</accession>
<dbReference type="NCBIfam" id="TIGR02595">
    <property type="entry name" value="PEP_CTERM"/>
    <property type="match status" value="1"/>
</dbReference>
<feature type="signal peptide" evidence="1">
    <location>
        <begin position="1"/>
        <end position="33"/>
    </location>
</feature>
<dbReference type="Pfam" id="PF07589">
    <property type="entry name" value="PEP-CTERM"/>
    <property type="match status" value="1"/>
</dbReference>
<dbReference type="Proteomes" id="UP000541810">
    <property type="component" value="Unassembled WGS sequence"/>
</dbReference>
<reference evidence="3 4" key="1">
    <citation type="submission" date="2020-08" db="EMBL/GenBank/DDBJ databases">
        <title>Genomic Encyclopedia of Type Strains, Phase IV (KMG-IV): sequencing the most valuable type-strain genomes for metagenomic binning, comparative biology and taxonomic classification.</title>
        <authorList>
            <person name="Goeker M."/>
        </authorList>
    </citation>
    <scope>NUCLEOTIDE SEQUENCE [LARGE SCALE GENOMIC DNA]</scope>
    <source>
        <strain evidence="3 4">DSM 103725</strain>
    </source>
</reference>
<keyword evidence="4" id="KW-1185">Reference proteome</keyword>
<evidence type="ECO:0000313" key="3">
    <source>
        <dbReference type="EMBL" id="MBB6429373.1"/>
    </source>
</evidence>
<gene>
    <name evidence="3" type="ORF">HNQ40_001179</name>
</gene>
<organism evidence="3 4">
    <name type="scientific">Algisphaera agarilytica</name>
    <dbReference type="NCBI Taxonomy" id="1385975"/>
    <lineage>
        <taxon>Bacteria</taxon>
        <taxon>Pseudomonadati</taxon>
        <taxon>Planctomycetota</taxon>
        <taxon>Phycisphaerae</taxon>
        <taxon>Phycisphaerales</taxon>
        <taxon>Phycisphaeraceae</taxon>
        <taxon>Algisphaera</taxon>
    </lineage>
</organism>